<dbReference type="Gene3D" id="3.40.50.880">
    <property type="match status" value="1"/>
</dbReference>
<feature type="domain" description="Glutamine amidotransferase" evidence="1">
    <location>
        <begin position="50"/>
        <end position="192"/>
    </location>
</feature>
<sequence>MKPFAFLAARPSFAAGIRRDEFAAIKRDGRLADSDIVYLSLEDRPQIDVGDYAGFIVSGSQYGFGDHGAAKTTEQIVTEEVLFAVVEEALAEDLPFLGLCYGHQAIALALGGTLTTDYGEELSTISVNLTDDGRADPIFSLLPDSFPAIVGHEDAVGLVPANTAVLASSALCPVQAIRYGDNVYGVQFHPEIDAVSVGLRLDYYGDVYFAAEEVDRVRAQTTSHDYSACAALIGAFVERYRR</sequence>
<comment type="caution">
    <text evidence="2">The sequence shown here is derived from an EMBL/GenBank/DDBJ whole genome shotgun (WGS) entry which is preliminary data.</text>
</comment>
<dbReference type="RefSeq" id="WP_307634804.1">
    <property type="nucleotide sequence ID" value="NZ_JAUSQL010000001.1"/>
</dbReference>
<dbReference type="InterPro" id="IPR017926">
    <property type="entry name" value="GATASE"/>
</dbReference>
<proteinExistence type="predicted"/>
<keyword evidence="3" id="KW-1185">Reference proteome</keyword>
<dbReference type="PANTHER" id="PTHR42695">
    <property type="entry name" value="GLUTAMINE AMIDOTRANSFERASE YLR126C-RELATED"/>
    <property type="match status" value="1"/>
</dbReference>
<gene>
    <name evidence="2" type="ORF">J2S45_001134</name>
</gene>
<dbReference type="EC" id="6.3.5.2" evidence="2"/>
<dbReference type="PANTHER" id="PTHR42695:SF5">
    <property type="entry name" value="GLUTAMINE AMIDOTRANSFERASE YLR126C-RELATED"/>
    <property type="match status" value="1"/>
</dbReference>
<evidence type="ECO:0000259" key="1">
    <source>
        <dbReference type="Pfam" id="PF00117"/>
    </source>
</evidence>
<name>A0ABT9PJY5_9ACTO</name>
<dbReference type="Proteomes" id="UP001230145">
    <property type="component" value="Unassembled WGS sequence"/>
</dbReference>
<organism evidence="2 3">
    <name type="scientific">Trueperella abortisuis</name>
    <dbReference type="NCBI Taxonomy" id="445930"/>
    <lineage>
        <taxon>Bacteria</taxon>
        <taxon>Bacillati</taxon>
        <taxon>Actinomycetota</taxon>
        <taxon>Actinomycetes</taxon>
        <taxon>Actinomycetales</taxon>
        <taxon>Actinomycetaceae</taxon>
        <taxon>Trueperella</taxon>
    </lineage>
</organism>
<dbReference type="Pfam" id="PF00117">
    <property type="entry name" value="GATase"/>
    <property type="match status" value="1"/>
</dbReference>
<reference evidence="2 3" key="1">
    <citation type="submission" date="2023-07" db="EMBL/GenBank/DDBJ databases">
        <title>Sequencing the genomes of 1000 actinobacteria strains.</title>
        <authorList>
            <person name="Klenk H.-P."/>
        </authorList>
    </citation>
    <scope>NUCLEOTIDE SEQUENCE [LARGE SCALE GENOMIC DNA]</scope>
    <source>
        <strain evidence="2 3">DSM 19515</strain>
    </source>
</reference>
<dbReference type="InterPro" id="IPR029062">
    <property type="entry name" value="Class_I_gatase-like"/>
</dbReference>
<evidence type="ECO:0000313" key="3">
    <source>
        <dbReference type="Proteomes" id="UP001230145"/>
    </source>
</evidence>
<evidence type="ECO:0000313" key="2">
    <source>
        <dbReference type="EMBL" id="MDP9832455.1"/>
    </source>
</evidence>
<dbReference type="GO" id="GO:0003922">
    <property type="term" value="F:GMP synthase (glutamine-hydrolyzing) activity"/>
    <property type="evidence" value="ECO:0007669"/>
    <property type="project" value="UniProtKB-EC"/>
</dbReference>
<dbReference type="EMBL" id="JAUSQL010000001">
    <property type="protein sequence ID" value="MDP9832455.1"/>
    <property type="molecule type" value="Genomic_DNA"/>
</dbReference>
<keyword evidence="2" id="KW-0436">Ligase</keyword>
<dbReference type="InterPro" id="IPR044992">
    <property type="entry name" value="ChyE-like"/>
</dbReference>
<accession>A0ABT9PJY5</accession>
<dbReference type="CDD" id="cd01741">
    <property type="entry name" value="GATase1_1"/>
    <property type="match status" value="1"/>
</dbReference>
<dbReference type="SUPFAM" id="SSF52317">
    <property type="entry name" value="Class I glutamine amidotransferase-like"/>
    <property type="match status" value="1"/>
</dbReference>
<dbReference type="PRINTS" id="PR00097">
    <property type="entry name" value="ANTSNTHASEII"/>
</dbReference>
<protein>
    <submittedName>
        <fullName evidence="2">GMP synthase (Glutamine-hydrolyzing)</fullName>
        <ecNumber evidence="2">6.3.5.2</ecNumber>
    </submittedName>
</protein>
<dbReference type="PROSITE" id="PS51273">
    <property type="entry name" value="GATASE_TYPE_1"/>
    <property type="match status" value="1"/>
</dbReference>